<dbReference type="EMBL" id="LK932402">
    <property type="protein sequence ID" value="CDS88005.1"/>
    <property type="molecule type" value="Genomic_DNA"/>
</dbReference>
<name>A0A031WH36_CLODI</name>
<dbReference type="SUPFAM" id="SSF57863">
    <property type="entry name" value="ArfGap/RecO-like zinc finger"/>
    <property type="match status" value="1"/>
</dbReference>
<dbReference type="EMBL" id="CAAJVP010000005">
    <property type="protein sequence ID" value="VHY02309.1"/>
    <property type="molecule type" value="Genomic_DNA"/>
</dbReference>
<dbReference type="InterPro" id="IPR022572">
    <property type="entry name" value="DNA_rep/recomb_RecO_N"/>
</dbReference>
<comment type="similarity">
    <text evidence="1 7">Belongs to the RecO family.</text>
</comment>
<organism evidence="10">
    <name type="scientific">Clostridioides difficile</name>
    <name type="common">Peptoclostridium difficile</name>
    <dbReference type="NCBI Taxonomy" id="1496"/>
    <lineage>
        <taxon>Bacteria</taxon>
        <taxon>Bacillati</taxon>
        <taxon>Bacillota</taxon>
        <taxon>Clostridia</taxon>
        <taxon>Peptostreptococcales</taxon>
        <taxon>Peptostreptococcaceae</taxon>
        <taxon>Clostridioides</taxon>
    </lineage>
</organism>
<dbReference type="Gene3D" id="2.40.50.140">
    <property type="entry name" value="Nucleic acid-binding proteins"/>
    <property type="match status" value="1"/>
</dbReference>
<dbReference type="EMBL" id="LK933116">
    <property type="protein sequence ID" value="CDT34489.1"/>
    <property type="molecule type" value="Genomic_DNA"/>
</dbReference>
<evidence type="ECO:0000256" key="2">
    <source>
        <dbReference type="ARBA" id="ARBA00021310"/>
    </source>
</evidence>
<evidence type="ECO:0000256" key="6">
    <source>
        <dbReference type="ARBA" id="ARBA00033409"/>
    </source>
</evidence>
<dbReference type="InterPro" id="IPR012340">
    <property type="entry name" value="NA-bd_OB-fold"/>
</dbReference>
<evidence type="ECO:0000313" key="12">
    <source>
        <dbReference type="EMBL" id="HBH1543642.1"/>
    </source>
</evidence>
<keyword evidence="4 7" id="KW-0233">DNA recombination</keyword>
<dbReference type="Gene3D" id="1.20.1440.120">
    <property type="entry name" value="Recombination protein O, C-terminal domain"/>
    <property type="match status" value="1"/>
</dbReference>
<dbReference type="GO" id="GO:0043590">
    <property type="term" value="C:bacterial nucleoid"/>
    <property type="evidence" value="ECO:0007669"/>
    <property type="project" value="TreeGrafter"/>
</dbReference>
<evidence type="ECO:0000313" key="10">
    <source>
        <dbReference type="EMBL" id="CDS88005.1"/>
    </source>
</evidence>
<dbReference type="RefSeq" id="WP_003430885.1">
    <property type="nucleotide sequence ID" value="NZ_AP025558.1"/>
</dbReference>
<dbReference type="Pfam" id="PF11967">
    <property type="entry name" value="RecO_N"/>
    <property type="match status" value="1"/>
</dbReference>
<dbReference type="EMBL" id="DAEQIJ010000003">
    <property type="protein sequence ID" value="HBH2619240.1"/>
    <property type="molecule type" value="Genomic_DNA"/>
</dbReference>
<reference evidence="12" key="4">
    <citation type="submission" date="2021-06" db="EMBL/GenBank/DDBJ databases">
        <authorList>
            <consortium name="NCBI Pathogen Detection Project"/>
        </authorList>
    </citation>
    <scope>NUCLEOTIDE SEQUENCE</scope>
    <source>
        <strain evidence="13">Clostridioides</strain>
        <strain evidence="12">HN1000</strain>
    </source>
</reference>
<reference evidence="10" key="1">
    <citation type="submission" date="2014-07" db="EMBL/GenBank/DDBJ databases">
        <authorList>
            <person name="Monot Marc"/>
        </authorList>
    </citation>
    <scope>NUCLEOTIDE SEQUENCE</scope>
    <source>
        <strain evidence="11">7032989</strain>
        <strain evidence="10">7032994</strain>
    </source>
</reference>
<dbReference type="AlphaFoldDB" id="A0A031WH36"/>
<dbReference type="Proteomes" id="UP000411588">
    <property type="component" value="Unassembled WGS sequence"/>
</dbReference>
<dbReference type="InterPro" id="IPR003717">
    <property type="entry name" value="RecO"/>
</dbReference>
<dbReference type="PANTHER" id="PTHR33991:SF1">
    <property type="entry name" value="DNA REPAIR PROTEIN RECO"/>
    <property type="match status" value="1"/>
</dbReference>
<dbReference type="EMBL" id="LK932505">
    <property type="protein sequence ID" value="CDS85409.1"/>
    <property type="molecule type" value="Genomic_DNA"/>
</dbReference>
<dbReference type="Proteomes" id="UP000879542">
    <property type="component" value="Unassembled WGS sequence"/>
</dbReference>
<dbReference type="EMBL" id="DAEPXK010000043">
    <property type="protein sequence ID" value="HBH1543642.1"/>
    <property type="molecule type" value="Genomic_DNA"/>
</dbReference>
<evidence type="ECO:0000259" key="8">
    <source>
        <dbReference type="Pfam" id="PF11967"/>
    </source>
</evidence>
<keyword evidence="3 7" id="KW-0227">DNA damage</keyword>
<protein>
    <recommendedName>
        <fullName evidence="2 7">DNA repair protein RecO</fullName>
    </recommendedName>
    <alternativeName>
        <fullName evidence="6 7">Recombination protein O</fullName>
    </alternativeName>
</protein>
<dbReference type="SUPFAM" id="SSF50249">
    <property type="entry name" value="Nucleic acid-binding proteins"/>
    <property type="match status" value="1"/>
</dbReference>
<gene>
    <name evidence="7 10" type="primary">recO</name>
    <name evidence="11" type="ORF">BN1095_440096</name>
    <name evidence="9" type="ORF">BN1096_520271</name>
    <name evidence="10" type="ORF">BN1097_630349</name>
    <name evidence="12" type="ORF">KRM00_003172</name>
    <name evidence="13" type="ORF">KRQ00_000976</name>
    <name evidence="15" type="ORF">SAMEA1402366_01339</name>
    <name evidence="14" type="ORF">SAMEA1402399_00303</name>
</gene>
<evidence type="ECO:0000313" key="15">
    <source>
        <dbReference type="EMBL" id="VHY02309.1"/>
    </source>
</evidence>
<dbReference type="NCBIfam" id="TIGR00613">
    <property type="entry name" value="reco"/>
    <property type="match status" value="1"/>
</dbReference>
<dbReference type="PATRIC" id="fig|1496.1371.peg.162"/>
<dbReference type="PANTHER" id="PTHR33991">
    <property type="entry name" value="DNA REPAIR PROTEIN RECO"/>
    <property type="match status" value="1"/>
</dbReference>
<dbReference type="Proteomes" id="UP000372533">
    <property type="component" value="Unassembled WGS sequence"/>
</dbReference>
<sequence>MIILNTQGIVLKAIRYKESDIILTLFTRKLGKVSAIAKGAKKNKSSLLSSSQLFSYSNFTLKKQGNMYKVTQSEIIKSFYNISYDIEAFSYATYITKLVENSILENQTNNRLFILLAQTLYLYTQDNTDNRFITAAFELKFLDYIGFKPIVNKCINCECKILQNSVFNIYEGGILCSKCSKLFDNNIKLDLTTISLMEYVLRNDILTCSKAKVSKYITHELENILDKYLKVYVDNINFKSLHVLQSVKNNKGVDNDE</sequence>
<evidence type="ECO:0000256" key="1">
    <source>
        <dbReference type="ARBA" id="ARBA00007452"/>
    </source>
</evidence>
<evidence type="ECO:0000313" key="13">
    <source>
        <dbReference type="EMBL" id="HBH2619240.1"/>
    </source>
</evidence>
<dbReference type="Pfam" id="PF02565">
    <property type="entry name" value="RecO_C"/>
    <property type="match status" value="1"/>
</dbReference>
<evidence type="ECO:0000313" key="9">
    <source>
        <dbReference type="EMBL" id="CDS85409.1"/>
    </source>
</evidence>
<dbReference type="InterPro" id="IPR037278">
    <property type="entry name" value="ARFGAP/RecO"/>
</dbReference>
<accession>A0A031WH36</accession>
<reference evidence="15 16" key="3">
    <citation type="submission" date="2019-04" db="EMBL/GenBank/DDBJ databases">
        <authorList>
            <consortium name="Pathogen Informatics"/>
        </authorList>
    </citation>
    <scope>NUCLEOTIDE SEQUENCE [LARGE SCALE GENOMIC DNA]</scope>
    <source>
        <strain evidence="17">clo34</strain>
        <strain evidence="14">Clo34</strain>
        <strain evidence="15">Tl291</strain>
        <strain evidence="16">tl291</strain>
    </source>
</reference>
<proteinExistence type="inferred from homology"/>
<evidence type="ECO:0000256" key="7">
    <source>
        <dbReference type="HAMAP-Rule" id="MF_00201"/>
    </source>
</evidence>
<evidence type="ECO:0000313" key="11">
    <source>
        <dbReference type="EMBL" id="CDT34489.1"/>
    </source>
</evidence>
<dbReference type="GO" id="GO:0006302">
    <property type="term" value="P:double-strand break repair"/>
    <property type="evidence" value="ECO:0007669"/>
    <property type="project" value="TreeGrafter"/>
</dbReference>
<reference evidence="12" key="2">
    <citation type="journal article" date="2018" name="Genome Biol.">
        <title>SKESA: strategic k-mer extension for scrupulous assemblies.</title>
        <authorList>
            <person name="Souvorov A."/>
            <person name="Agarwala R."/>
            <person name="Lipman D.J."/>
        </authorList>
    </citation>
    <scope>NUCLEOTIDE SEQUENCE</scope>
    <source>
        <strain evidence="13">Clostridioides</strain>
        <strain evidence="12">HN1000</strain>
    </source>
</reference>
<comment type="function">
    <text evidence="7">Involved in DNA repair and RecF pathway recombination.</text>
</comment>
<feature type="domain" description="DNA replication/recombination mediator RecO N-terminal" evidence="8">
    <location>
        <begin position="1"/>
        <end position="79"/>
    </location>
</feature>
<dbReference type="InterPro" id="IPR042242">
    <property type="entry name" value="RecO_C"/>
</dbReference>
<dbReference type="GO" id="GO:0006310">
    <property type="term" value="P:DNA recombination"/>
    <property type="evidence" value="ECO:0007669"/>
    <property type="project" value="UniProtKB-UniRule"/>
</dbReference>
<dbReference type="EMBL" id="CAADAN010000001">
    <property type="protein sequence ID" value="VFD29264.1"/>
    <property type="molecule type" value="Genomic_DNA"/>
</dbReference>
<keyword evidence="5 7" id="KW-0234">DNA repair</keyword>
<evidence type="ECO:0000256" key="3">
    <source>
        <dbReference type="ARBA" id="ARBA00022763"/>
    </source>
</evidence>
<evidence type="ECO:0000256" key="5">
    <source>
        <dbReference type="ARBA" id="ARBA00023204"/>
    </source>
</evidence>
<evidence type="ECO:0000256" key="4">
    <source>
        <dbReference type="ARBA" id="ARBA00023172"/>
    </source>
</evidence>
<evidence type="ECO:0000313" key="16">
    <source>
        <dbReference type="Proteomes" id="UP000372533"/>
    </source>
</evidence>
<dbReference type="GeneID" id="66354831"/>
<evidence type="ECO:0000313" key="14">
    <source>
        <dbReference type="EMBL" id="VFD29264.1"/>
    </source>
</evidence>
<dbReference type="HAMAP" id="MF_00201">
    <property type="entry name" value="RecO"/>
    <property type="match status" value="1"/>
</dbReference>
<dbReference type="Proteomes" id="UP000878956">
    <property type="component" value="Unassembled WGS sequence"/>
</dbReference>
<evidence type="ECO:0000313" key="17">
    <source>
        <dbReference type="Proteomes" id="UP000411588"/>
    </source>
</evidence>